<feature type="compositionally biased region" description="Polar residues" evidence="1">
    <location>
        <begin position="130"/>
        <end position="143"/>
    </location>
</feature>
<organism evidence="2 3">
    <name type="scientific">Parabacteroides distasonis</name>
    <dbReference type="NCBI Taxonomy" id="823"/>
    <lineage>
        <taxon>Bacteria</taxon>
        <taxon>Pseudomonadati</taxon>
        <taxon>Bacteroidota</taxon>
        <taxon>Bacteroidia</taxon>
        <taxon>Bacteroidales</taxon>
        <taxon>Tannerellaceae</taxon>
        <taxon>Parabacteroides</taxon>
    </lineage>
</organism>
<reference evidence="2 3" key="1">
    <citation type="submission" date="2015-09" db="EMBL/GenBank/DDBJ databases">
        <authorList>
            <consortium name="Pathogen Informatics"/>
        </authorList>
    </citation>
    <scope>NUCLEOTIDE SEQUENCE [LARGE SCALE GENOMIC DNA]</scope>
    <source>
        <strain evidence="2 3">2789STDY5608872</strain>
    </source>
</reference>
<dbReference type="Proteomes" id="UP000095591">
    <property type="component" value="Unassembled WGS sequence"/>
</dbReference>
<accession>A0A173V7P7</accession>
<feature type="region of interest" description="Disordered" evidence="1">
    <location>
        <begin position="103"/>
        <end position="143"/>
    </location>
</feature>
<evidence type="ECO:0000256" key="1">
    <source>
        <dbReference type="SAM" id="MobiDB-lite"/>
    </source>
</evidence>
<evidence type="ECO:0000313" key="3">
    <source>
        <dbReference type="Proteomes" id="UP000095591"/>
    </source>
</evidence>
<proteinExistence type="predicted"/>
<dbReference type="AlphaFoldDB" id="A0A173V7P7"/>
<dbReference type="EMBL" id="CYXP01000006">
    <property type="protein sequence ID" value="CUN22780.1"/>
    <property type="molecule type" value="Genomic_DNA"/>
</dbReference>
<sequence>MPIIDLGRIAYINKGEWNSFTTYEQKDVVSYNGGSWASLINNNTNEVPSEGESWALMSKSTYQSWLDQGNSGTEEDFIASITQVQPDWNQTNTSAKDYIKNKPSKFTPDAHTHTKSQISDFPSSLPADGGNSSTVNGHTVNSDVPSNAKFTDTIFDDSVLRQQISDTLNASKQYTNEQIGKIVGFDISVVSTLPSIGQKGIIYLVPKSDGRNTDFHNEYIWIDDKYELIGNTAIDLSAYSTTEQNDNKYVPKEVGKGLSTNDYTNEEKNKLSSIAANAEVNVNADWNAIAGSAQILNKPNVILEQDIDQTSIDKSQSKWAVTGTTNKNTISSTNRVYDWVGTQSEYDTQFSTGEIDPSWICFITDVNPFSGFNIWIGTIEEYGSIIPHDTNTIYLIKD</sequence>
<protein>
    <submittedName>
        <fullName evidence="2">Uncharacterized protein</fullName>
    </submittedName>
</protein>
<evidence type="ECO:0000313" key="2">
    <source>
        <dbReference type="EMBL" id="CUN22780.1"/>
    </source>
</evidence>
<dbReference type="RefSeq" id="WP_057319582.1">
    <property type="nucleotide sequence ID" value="NZ_CYXP01000006.1"/>
</dbReference>
<name>A0A173V7P7_PARDI</name>
<gene>
    <name evidence="2" type="ORF">ERS852429_02685</name>
</gene>